<evidence type="ECO:0000313" key="2">
    <source>
        <dbReference type="Proteomes" id="UP001480595"/>
    </source>
</evidence>
<comment type="caution">
    <text evidence="1">The sequence shown here is derived from an EMBL/GenBank/DDBJ whole genome shotgun (WGS) entry which is preliminary data.</text>
</comment>
<sequence>MESLNPPQNSAPNHNKALPSNQNAIPPLLRIPPELRILVYEYFVILDQHFWSEECPMPLESSILQINRQIRDEAWDYLVNGNIWIRATGDFGPYANWGHQPCLTYSGSSKKHSKWLDNQVAVHFHLAGGDWKAMETFTFAYHPAAYNGFILDLSFLSIGYSSFTVELNPAVSKRPTVFSKVMGPLYSIRGLRDVSFTGLDDDATQQVLIEQMTGASNSFESLVKIKACYYKMGHRAELEGRYSDAMNQYHTGPASTYQARALFPEGTPRGNSLQHMDTEMYIAFSRVAHKHIRRLERTAPPITSATTATLDFLCGNIQACNKALAFVGLTDSQRCRAHLYRAFAFLHYANYRRPSFIGIFNYIYQGDVHFQAASSLSYAQNSDSSNDALADLEEDDHQLCKAIQARPGPQAFKLERRRIPLLGIWKGDPGLWICWNDGRLKSKGILMKLFRQRQKQGPEGEASVLADLTADYGALGISWTHSAGGRMIPNFAGFDDTSLLPPV</sequence>
<keyword evidence="2" id="KW-1185">Reference proteome</keyword>
<dbReference type="RefSeq" id="XP_066708560.1">
    <property type="nucleotide sequence ID" value="XM_066865431.1"/>
</dbReference>
<protein>
    <submittedName>
        <fullName evidence="1">Uncharacterized protein</fullName>
    </submittedName>
</protein>
<dbReference type="Proteomes" id="UP001480595">
    <property type="component" value="Unassembled WGS sequence"/>
</dbReference>
<name>A0ABR1T4W0_9PEZI</name>
<gene>
    <name evidence="1" type="ORF">PG994_014022</name>
</gene>
<organism evidence="1 2">
    <name type="scientific">Apiospora phragmitis</name>
    <dbReference type="NCBI Taxonomy" id="2905665"/>
    <lineage>
        <taxon>Eukaryota</taxon>
        <taxon>Fungi</taxon>
        <taxon>Dikarya</taxon>
        <taxon>Ascomycota</taxon>
        <taxon>Pezizomycotina</taxon>
        <taxon>Sordariomycetes</taxon>
        <taxon>Xylariomycetidae</taxon>
        <taxon>Amphisphaeriales</taxon>
        <taxon>Apiosporaceae</taxon>
        <taxon>Apiospora</taxon>
    </lineage>
</organism>
<evidence type="ECO:0000313" key="1">
    <source>
        <dbReference type="EMBL" id="KAK8041015.1"/>
    </source>
</evidence>
<dbReference type="GeneID" id="92098494"/>
<accession>A0ABR1T4W0</accession>
<reference evidence="1 2" key="1">
    <citation type="submission" date="2023-01" db="EMBL/GenBank/DDBJ databases">
        <title>Analysis of 21 Apiospora genomes using comparative genomics revels a genus with tremendous synthesis potential of carbohydrate active enzymes and secondary metabolites.</title>
        <authorList>
            <person name="Sorensen T."/>
        </authorList>
    </citation>
    <scope>NUCLEOTIDE SEQUENCE [LARGE SCALE GENOMIC DNA]</scope>
    <source>
        <strain evidence="1 2">CBS 135458</strain>
    </source>
</reference>
<proteinExistence type="predicted"/>
<dbReference type="EMBL" id="JAQQWL010000015">
    <property type="protein sequence ID" value="KAK8041015.1"/>
    <property type="molecule type" value="Genomic_DNA"/>
</dbReference>